<dbReference type="AlphaFoldDB" id="A0AA39U4B1"/>
<sequence>MAPLLMHVVKRGFPCRIHEYYKNGVCYRHSEWNIWGRWVFAAVFLAVALAVAGCINSHHRRRRGLRPFYGTGWMSKFGKRGNDDSKCCRDGRQEQGIADVSEWNKGGETESGNLQKPQKSFFPRASWK</sequence>
<protein>
    <recommendedName>
        <fullName evidence="5">Transmembrane protein</fullName>
    </recommendedName>
</protein>
<feature type="region of interest" description="Disordered" evidence="1">
    <location>
        <begin position="98"/>
        <end position="128"/>
    </location>
</feature>
<reference evidence="3" key="1">
    <citation type="submission" date="2023-06" db="EMBL/GenBank/DDBJ databases">
        <title>Genome-scale phylogeny and comparative genomics of the fungal order Sordariales.</title>
        <authorList>
            <consortium name="Lawrence Berkeley National Laboratory"/>
            <person name="Hensen N."/>
            <person name="Bonometti L."/>
            <person name="Westerberg I."/>
            <person name="Brannstrom I.O."/>
            <person name="Guillou S."/>
            <person name="Cros-Aarteil S."/>
            <person name="Calhoun S."/>
            <person name="Haridas S."/>
            <person name="Kuo A."/>
            <person name="Mondo S."/>
            <person name="Pangilinan J."/>
            <person name="Riley R."/>
            <person name="Labutti K."/>
            <person name="Andreopoulos B."/>
            <person name="Lipzen A."/>
            <person name="Chen C."/>
            <person name="Yanf M."/>
            <person name="Daum C."/>
            <person name="Ng V."/>
            <person name="Clum A."/>
            <person name="Steindorff A."/>
            <person name="Ohm R."/>
            <person name="Martin F."/>
            <person name="Silar P."/>
            <person name="Natvig D."/>
            <person name="Lalanne C."/>
            <person name="Gautier V."/>
            <person name="Ament-Velasquez S.L."/>
            <person name="Kruys A."/>
            <person name="Hutchinson M.I."/>
            <person name="Powell A.J."/>
            <person name="Barry K."/>
            <person name="Miller A.N."/>
            <person name="Grigoriev I.V."/>
            <person name="Debuchy R."/>
            <person name="Gladieux P."/>
            <person name="Thoren M.H."/>
            <person name="Johannesson H."/>
        </authorList>
    </citation>
    <scope>NUCLEOTIDE SEQUENCE</scope>
    <source>
        <strain evidence="3">CBS 606.72</strain>
    </source>
</reference>
<name>A0AA39U4B1_9PEZI</name>
<accession>A0AA39U4B1</accession>
<dbReference type="EMBL" id="JAULSU010000007">
    <property type="protein sequence ID" value="KAK0612153.1"/>
    <property type="molecule type" value="Genomic_DNA"/>
</dbReference>
<evidence type="ECO:0008006" key="5">
    <source>
        <dbReference type="Google" id="ProtNLM"/>
    </source>
</evidence>
<evidence type="ECO:0000256" key="2">
    <source>
        <dbReference type="SAM" id="Phobius"/>
    </source>
</evidence>
<dbReference type="InterPro" id="IPR020999">
    <property type="entry name" value="Chitin_synth_reg_RCR"/>
</dbReference>
<evidence type="ECO:0000256" key="1">
    <source>
        <dbReference type="SAM" id="MobiDB-lite"/>
    </source>
</evidence>
<keyword evidence="4" id="KW-1185">Reference proteome</keyword>
<gene>
    <name evidence="3" type="ORF">B0T14DRAFT_531704</name>
</gene>
<evidence type="ECO:0000313" key="3">
    <source>
        <dbReference type="EMBL" id="KAK0612153.1"/>
    </source>
</evidence>
<dbReference type="Pfam" id="PF12273">
    <property type="entry name" value="RCR"/>
    <property type="match status" value="1"/>
</dbReference>
<keyword evidence="2" id="KW-0472">Membrane</keyword>
<feature type="transmembrane region" description="Helical" evidence="2">
    <location>
        <begin position="38"/>
        <end position="56"/>
    </location>
</feature>
<keyword evidence="2" id="KW-0812">Transmembrane</keyword>
<comment type="caution">
    <text evidence="3">The sequence shown here is derived from an EMBL/GenBank/DDBJ whole genome shotgun (WGS) entry which is preliminary data.</text>
</comment>
<proteinExistence type="predicted"/>
<evidence type="ECO:0000313" key="4">
    <source>
        <dbReference type="Proteomes" id="UP001175000"/>
    </source>
</evidence>
<organism evidence="3 4">
    <name type="scientific">Immersiella caudata</name>
    <dbReference type="NCBI Taxonomy" id="314043"/>
    <lineage>
        <taxon>Eukaryota</taxon>
        <taxon>Fungi</taxon>
        <taxon>Dikarya</taxon>
        <taxon>Ascomycota</taxon>
        <taxon>Pezizomycotina</taxon>
        <taxon>Sordariomycetes</taxon>
        <taxon>Sordariomycetidae</taxon>
        <taxon>Sordariales</taxon>
        <taxon>Lasiosphaeriaceae</taxon>
        <taxon>Immersiella</taxon>
    </lineage>
</organism>
<keyword evidence="2" id="KW-1133">Transmembrane helix</keyword>
<dbReference type="Proteomes" id="UP001175000">
    <property type="component" value="Unassembled WGS sequence"/>
</dbReference>